<dbReference type="PANTHER" id="PTHR15744:SF0">
    <property type="entry name" value="KH HOMOLOGY DOMAIN-CONTAINING PROTEIN 4"/>
    <property type="match status" value="1"/>
</dbReference>
<dbReference type="Gene3D" id="3.30.1370.10">
    <property type="entry name" value="K Homology domain, type 1"/>
    <property type="match status" value="1"/>
</dbReference>
<feature type="compositionally biased region" description="Polar residues" evidence="2">
    <location>
        <begin position="1"/>
        <end position="15"/>
    </location>
</feature>
<protein>
    <recommendedName>
        <fullName evidence="3">RRM domain-containing protein</fullName>
    </recommendedName>
</protein>
<dbReference type="RefSeq" id="XP_002788180.1">
    <property type="nucleotide sequence ID" value="XM_002788134.1"/>
</dbReference>
<dbReference type="Proteomes" id="UP000007800">
    <property type="component" value="Unassembled WGS sequence"/>
</dbReference>
<dbReference type="InterPro" id="IPR000504">
    <property type="entry name" value="RRM_dom"/>
</dbReference>
<feature type="region of interest" description="Disordered" evidence="2">
    <location>
        <begin position="262"/>
        <end position="322"/>
    </location>
</feature>
<dbReference type="Pfam" id="PF00076">
    <property type="entry name" value="RRM_1"/>
    <property type="match status" value="1"/>
</dbReference>
<dbReference type="InterPro" id="IPR012677">
    <property type="entry name" value="Nucleotide-bd_a/b_plait_sf"/>
</dbReference>
<dbReference type="SUPFAM" id="SSF54791">
    <property type="entry name" value="Eukaryotic type KH-domain (KH-domain type I)"/>
    <property type="match status" value="1"/>
</dbReference>
<keyword evidence="1" id="KW-0694">RNA-binding</keyword>
<feature type="compositionally biased region" description="Low complexity" evidence="2">
    <location>
        <begin position="281"/>
        <end position="291"/>
    </location>
</feature>
<sequence length="496" mass="54186">MFTSDQLSATKGQKPTSDEVAVEPGCPAASSDTRDSQWRALPEVGPDENVEIARQFVEFMTNINEADNGYYATPEAATIDGVQRPPPPPYGGDSTMNQHGIEDFLGGGDAERLGYPLSMCVQGDEYCFQLSEDDLRKVFGRYGEVRLIEVTGPGRDVAHVYYEQLADAQNAIQDLNDKVLKGVQGVLRVVWGLYHAPSNFTRANLIITNHEQSQSSVVGEEDDDGRSGREEPSSNKGSLLGTDHGSCYDDATLNQLLSELRKGSSPLSSEELTKDLRDVPSTATASAVSSRRASEGIIGSPHLQGAEEPHGDEEEKDADETAVGVRAQKEVLPSTSEPMRSGSIRKYTCRFDIGIDNDREFQVARRIIGNKGSNMKRIVGLSNAKLRLRGQGSGYLEGAIRQESPDPLHLCISCITRNGYLAAVEETKTLLRRVYAEWRNFQINKGRGDPGMMEIQMKEHFLTGSSSSSSSAAAALSHSTQGAIFVITKFLNQYCY</sequence>
<dbReference type="Gene3D" id="3.30.70.330">
    <property type="match status" value="1"/>
</dbReference>
<proteinExistence type="predicted"/>
<dbReference type="EMBL" id="GG670888">
    <property type="protein sequence ID" value="EER19976.1"/>
    <property type="molecule type" value="Genomic_DNA"/>
</dbReference>
<name>C5K6Q6_PERM5</name>
<evidence type="ECO:0000313" key="5">
    <source>
        <dbReference type="Proteomes" id="UP000007800"/>
    </source>
</evidence>
<dbReference type="InterPro" id="IPR031121">
    <property type="entry name" value="RIK/BLOM7"/>
</dbReference>
<dbReference type="GO" id="GO:0003723">
    <property type="term" value="F:RNA binding"/>
    <property type="evidence" value="ECO:0007669"/>
    <property type="project" value="UniProtKB-UniRule"/>
</dbReference>
<dbReference type="GO" id="GO:0005634">
    <property type="term" value="C:nucleus"/>
    <property type="evidence" value="ECO:0007669"/>
    <property type="project" value="InterPro"/>
</dbReference>
<dbReference type="Pfam" id="PF22675">
    <property type="entry name" value="KH-I_KHDC4-BBP"/>
    <property type="match status" value="1"/>
</dbReference>
<dbReference type="PANTHER" id="PTHR15744">
    <property type="entry name" value="BLOM7"/>
    <property type="match status" value="1"/>
</dbReference>
<dbReference type="AlphaFoldDB" id="C5K6Q6"/>
<dbReference type="InterPro" id="IPR036612">
    <property type="entry name" value="KH_dom_type_1_sf"/>
</dbReference>
<keyword evidence="5" id="KW-1185">Reference proteome</keyword>
<dbReference type="InterPro" id="IPR047889">
    <property type="entry name" value="KHDC4_KH-I_second"/>
</dbReference>
<dbReference type="SUPFAM" id="SSF54928">
    <property type="entry name" value="RNA-binding domain, RBD"/>
    <property type="match status" value="1"/>
</dbReference>
<dbReference type="CDD" id="cd22386">
    <property type="entry name" value="KH-I_KHDC4_rpt2"/>
    <property type="match status" value="1"/>
</dbReference>
<reference evidence="4 5" key="1">
    <citation type="submission" date="2008-07" db="EMBL/GenBank/DDBJ databases">
        <authorList>
            <person name="El-Sayed N."/>
            <person name="Caler E."/>
            <person name="Inman J."/>
            <person name="Amedeo P."/>
            <person name="Hass B."/>
            <person name="Wortman J."/>
        </authorList>
    </citation>
    <scope>NUCLEOTIDE SEQUENCE [LARGE SCALE GENOMIC DNA]</scope>
    <source>
        <strain evidence="5">ATCC 50983 / TXsc</strain>
    </source>
</reference>
<accession>C5K6Q6</accession>
<dbReference type="InParanoid" id="C5K6Q6"/>
<feature type="domain" description="RRM" evidence="3">
    <location>
        <begin position="117"/>
        <end position="182"/>
    </location>
</feature>
<evidence type="ECO:0000313" key="4">
    <source>
        <dbReference type="EMBL" id="EER19976.1"/>
    </source>
</evidence>
<dbReference type="OrthoDB" id="10544619at2759"/>
<evidence type="ECO:0000259" key="3">
    <source>
        <dbReference type="PROSITE" id="PS50102"/>
    </source>
</evidence>
<dbReference type="InterPro" id="IPR035979">
    <property type="entry name" value="RBD_domain_sf"/>
</dbReference>
<dbReference type="PROSITE" id="PS50102">
    <property type="entry name" value="RRM"/>
    <property type="match status" value="1"/>
</dbReference>
<organism evidence="5">
    <name type="scientific">Perkinsus marinus (strain ATCC 50983 / TXsc)</name>
    <dbReference type="NCBI Taxonomy" id="423536"/>
    <lineage>
        <taxon>Eukaryota</taxon>
        <taxon>Sar</taxon>
        <taxon>Alveolata</taxon>
        <taxon>Perkinsozoa</taxon>
        <taxon>Perkinsea</taxon>
        <taxon>Perkinsida</taxon>
        <taxon>Perkinsidae</taxon>
        <taxon>Perkinsus</taxon>
    </lineage>
</organism>
<dbReference type="GeneID" id="9058793"/>
<feature type="region of interest" description="Disordered" evidence="2">
    <location>
        <begin position="1"/>
        <end position="37"/>
    </location>
</feature>
<gene>
    <name evidence="4" type="ORF">Pmar_PMAR006873</name>
</gene>
<feature type="region of interest" description="Disordered" evidence="2">
    <location>
        <begin position="212"/>
        <end position="243"/>
    </location>
</feature>
<evidence type="ECO:0000256" key="2">
    <source>
        <dbReference type="SAM" id="MobiDB-lite"/>
    </source>
</evidence>
<dbReference type="InterPro" id="IPR055256">
    <property type="entry name" value="KH_1_KHDC4/BBP-like"/>
</dbReference>
<evidence type="ECO:0000256" key="1">
    <source>
        <dbReference type="PROSITE-ProRule" id="PRU00176"/>
    </source>
</evidence>
<feature type="compositionally biased region" description="Acidic residues" evidence="2">
    <location>
        <begin position="310"/>
        <end position="320"/>
    </location>
</feature>